<dbReference type="GO" id="GO:0003899">
    <property type="term" value="F:DNA-directed RNA polymerase activity"/>
    <property type="evidence" value="ECO:0000318"/>
    <property type="project" value="GO_Central"/>
</dbReference>
<evidence type="ECO:0000256" key="1">
    <source>
        <dbReference type="ARBA" id="ARBA00009762"/>
    </source>
</evidence>
<evidence type="ECO:0000256" key="9">
    <source>
        <dbReference type="RuleBase" id="RU003514"/>
    </source>
</evidence>
<evidence type="ECO:0000256" key="6">
    <source>
        <dbReference type="ARBA" id="ARBA00022705"/>
    </source>
</evidence>
<evidence type="ECO:0000256" key="2">
    <source>
        <dbReference type="ARBA" id="ARBA00022478"/>
    </source>
</evidence>
<keyword evidence="2 9" id="KW-0240">DNA-directed RNA polymerase</keyword>
<keyword evidence="11" id="KW-1185">Reference proteome</keyword>
<dbReference type="EMBL" id="GL870984">
    <property type="protein sequence ID" value="EGC38068.1"/>
    <property type="molecule type" value="Genomic_DNA"/>
</dbReference>
<dbReference type="eggNOG" id="KOG2851">
    <property type="taxonomic scope" value="Eukaryota"/>
</dbReference>
<evidence type="ECO:0000256" key="8">
    <source>
        <dbReference type="ARBA" id="ARBA00023163"/>
    </source>
</evidence>
<dbReference type="GO" id="GO:0005658">
    <property type="term" value="C:alpha DNA polymerase:primase complex"/>
    <property type="evidence" value="ECO:0000318"/>
    <property type="project" value="GO_Central"/>
</dbReference>
<dbReference type="NCBIfam" id="TIGR00335">
    <property type="entry name" value="primase_sml"/>
    <property type="match status" value="1"/>
</dbReference>
<sequence length="420" mass="49869">MMEDEPDFDFSKDIQYEENLNLRKFYDELFPFTLLHEWLTINHTTTTNNQDFKEEVQKAFERREFSVRVIGEKVFTIRNKSFTKVEHLKEFLKGRNTTNQQTGATSIDLPIRLDIGPVYSWEPSKMSTVTDYYPVSRELVFDIDIDDYNDIRACCSNTGICHKCWGFLSVAAKFLDHYLRDCFGFEQIMFVFSGRRGLHCWVSDRSALFLQKENRQSIINHIRNEITANQLPVLKYSYDKFFLPFFEDHVVEEQELFSNQKQCDTLLSLIPIQIKRDKQIITPLENIKAKLEEIKNTVTDREIWFAIKKYLEDNNLREYLYQIVFTYTMPRIDEPVTIGMNHLLKAPFCIHPDTKKLCIPIELKNIDQFDPNQCPTLDQLLKPDTGLKLFNKYNQIFKNHIEKLKLKRNLQINDNDPMQF</sequence>
<evidence type="ECO:0000256" key="4">
    <source>
        <dbReference type="ARBA" id="ARBA00022679"/>
    </source>
</evidence>
<keyword evidence="5" id="KW-0548">Nucleotidyltransferase</keyword>
<dbReference type="OrthoDB" id="19606at2759"/>
<dbReference type="GO" id="GO:0046872">
    <property type="term" value="F:metal ion binding"/>
    <property type="evidence" value="ECO:0007669"/>
    <property type="project" value="UniProtKB-KW"/>
</dbReference>
<keyword evidence="4 9" id="KW-0808">Transferase</keyword>
<keyword evidence="6 9" id="KW-0235">DNA replication</keyword>
<dbReference type="STRING" id="5786.F0ZD96"/>
<evidence type="ECO:0000256" key="3">
    <source>
        <dbReference type="ARBA" id="ARBA00022515"/>
    </source>
</evidence>
<dbReference type="KEGG" id="dpp:DICPUDRAFT_76324"/>
<dbReference type="OMA" id="MSCAAHV"/>
<dbReference type="Gene3D" id="3.90.920.10">
    <property type="entry name" value="DNA primase, PRIM domain"/>
    <property type="match status" value="1"/>
</dbReference>
<dbReference type="FunFam" id="3.90.920.10:FF:000013">
    <property type="entry name" value="DNA primase"/>
    <property type="match status" value="1"/>
</dbReference>
<dbReference type="VEuPathDB" id="AmoebaDB:DICPUDRAFT_76324"/>
<accession>F0ZD96</accession>
<dbReference type="FunCoup" id="F0ZD96">
    <property type="interactions" value="91"/>
</dbReference>
<dbReference type="Pfam" id="PF01896">
    <property type="entry name" value="DNA_primase_S"/>
    <property type="match status" value="1"/>
</dbReference>
<evidence type="ECO:0000313" key="11">
    <source>
        <dbReference type="Proteomes" id="UP000001064"/>
    </source>
</evidence>
<dbReference type="SUPFAM" id="SSF56747">
    <property type="entry name" value="Prim-pol domain"/>
    <property type="match status" value="1"/>
</dbReference>
<dbReference type="AlphaFoldDB" id="F0ZD96"/>
<dbReference type="GeneID" id="10502851"/>
<evidence type="ECO:0000256" key="7">
    <source>
        <dbReference type="ARBA" id="ARBA00022723"/>
    </source>
</evidence>
<dbReference type="InParanoid" id="F0ZD96"/>
<name>F0ZD96_DICPU</name>
<evidence type="ECO:0000256" key="5">
    <source>
        <dbReference type="ARBA" id="ARBA00022695"/>
    </source>
</evidence>
<dbReference type="InterPro" id="IPR014052">
    <property type="entry name" value="DNA_primase_ssu_euk/arc"/>
</dbReference>
<dbReference type="GO" id="GO:0006269">
    <property type="term" value="P:DNA replication, synthesis of primer"/>
    <property type="evidence" value="ECO:0000318"/>
    <property type="project" value="GO_Central"/>
</dbReference>
<keyword evidence="8" id="KW-0804">Transcription</keyword>
<evidence type="ECO:0000313" key="10">
    <source>
        <dbReference type="EMBL" id="EGC38068.1"/>
    </source>
</evidence>
<gene>
    <name evidence="10" type="ORF">DICPUDRAFT_76324</name>
</gene>
<dbReference type="EC" id="2.7.7.-" evidence="9"/>
<proteinExistence type="inferred from homology"/>
<comment type="similarity">
    <text evidence="1 9">Belongs to the eukaryotic-type primase small subunit family.</text>
</comment>
<organism evidence="10 11">
    <name type="scientific">Dictyostelium purpureum</name>
    <name type="common">Slime mold</name>
    <dbReference type="NCBI Taxonomy" id="5786"/>
    <lineage>
        <taxon>Eukaryota</taxon>
        <taxon>Amoebozoa</taxon>
        <taxon>Evosea</taxon>
        <taxon>Eumycetozoa</taxon>
        <taxon>Dictyostelia</taxon>
        <taxon>Dictyosteliales</taxon>
        <taxon>Dictyosteliaceae</taxon>
        <taxon>Dictyostelium</taxon>
    </lineage>
</organism>
<keyword evidence="3 9" id="KW-0639">Primosome</keyword>
<keyword evidence="7" id="KW-0479">Metal-binding</keyword>
<dbReference type="PANTHER" id="PTHR10536">
    <property type="entry name" value="DNA PRIMASE SMALL SUBUNIT"/>
    <property type="match status" value="1"/>
</dbReference>
<protein>
    <recommendedName>
        <fullName evidence="9">DNA primase</fullName>
        <ecNumber evidence="9">2.7.7.-</ecNumber>
    </recommendedName>
</protein>
<dbReference type="InterPro" id="IPR002755">
    <property type="entry name" value="DNA_primase_S"/>
</dbReference>
<dbReference type="Proteomes" id="UP000001064">
    <property type="component" value="Unassembled WGS sequence"/>
</dbReference>
<dbReference type="RefSeq" id="XP_003285375.1">
    <property type="nucleotide sequence ID" value="XM_003285327.1"/>
</dbReference>
<reference evidence="11" key="1">
    <citation type="journal article" date="2011" name="Genome Biol.">
        <title>Comparative genomics of the social amoebae Dictyostelium discoideum and Dictyostelium purpureum.</title>
        <authorList>
            <consortium name="US DOE Joint Genome Institute (JGI-PGF)"/>
            <person name="Sucgang R."/>
            <person name="Kuo A."/>
            <person name="Tian X."/>
            <person name="Salerno W."/>
            <person name="Parikh A."/>
            <person name="Feasley C.L."/>
            <person name="Dalin E."/>
            <person name="Tu H."/>
            <person name="Huang E."/>
            <person name="Barry K."/>
            <person name="Lindquist E."/>
            <person name="Shapiro H."/>
            <person name="Bruce D."/>
            <person name="Schmutz J."/>
            <person name="Salamov A."/>
            <person name="Fey P."/>
            <person name="Gaudet P."/>
            <person name="Anjard C."/>
            <person name="Babu M.M."/>
            <person name="Basu S."/>
            <person name="Bushmanova Y."/>
            <person name="van der Wel H."/>
            <person name="Katoh-Kurasawa M."/>
            <person name="Dinh C."/>
            <person name="Coutinho P.M."/>
            <person name="Saito T."/>
            <person name="Elias M."/>
            <person name="Schaap P."/>
            <person name="Kay R.R."/>
            <person name="Henrissat B."/>
            <person name="Eichinger L."/>
            <person name="Rivero F."/>
            <person name="Putnam N.H."/>
            <person name="West C.M."/>
            <person name="Loomis W.F."/>
            <person name="Chisholm R.L."/>
            <person name="Shaulsky G."/>
            <person name="Strassmann J.E."/>
            <person name="Queller D.C."/>
            <person name="Kuspa A."/>
            <person name="Grigoriev I.V."/>
        </authorList>
    </citation>
    <scope>NUCLEOTIDE SEQUENCE [LARGE SCALE GENOMIC DNA]</scope>
    <source>
        <strain evidence="11">QSDP1</strain>
    </source>
</reference>